<feature type="compositionally biased region" description="Basic and acidic residues" evidence="11">
    <location>
        <begin position="587"/>
        <end position="600"/>
    </location>
</feature>
<protein>
    <recommendedName>
        <fullName evidence="3">Type VII secretion system accessory factor EsaA</fullName>
    </recommendedName>
</protein>
<evidence type="ECO:0000313" key="13">
    <source>
        <dbReference type="EMBL" id="MBU9723480.1"/>
    </source>
</evidence>
<feature type="coiled-coil region" evidence="10">
    <location>
        <begin position="778"/>
        <end position="847"/>
    </location>
</feature>
<feature type="compositionally biased region" description="Acidic residues" evidence="11">
    <location>
        <begin position="604"/>
        <end position="666"/>
    </location>
</feature>
<evidence type="ECO:0000256" key="6">
    <source>
        <dbReference type="ARBA" id="ARBA00022989"/>
    </source>
</evidence>
<dbReference type="PANTHER" id="PTHR43077">
    <property type="entry name" value="TRANSPORT PERMEASE YVFS-RELATED"/>
    <property type="match status" value="1"/>
</dbReference>
<keyword evidence="5 12" id="KW-0812">Transmembrane</keyword>
<keyword evidence="7" id="KW-0843">Virulence</keyword>
<evidence type="ECO:0000256" key="9">
    <source>
        <dbReference type="ARBA" id="ARBA00046722"/>
    </source>
</evidence>
<feature type="region of interest" description="Disordered" evidence="11">
    <location>
        <begin position="543"/>
        <end position="669"/>
    </location>
</feature>
<reference evidence="13 14" key="1">
    <citation type="submission" date="2021-06" db="EMBL/GenBank/DDBJ databases">
        <title>Bacillus sp. RD4P76, an endophyte from a halophyte.</title>
        <authorList>
            <person name="Sun J.-Q."/>
        </authorList>
    </citation>
    <scope>NUCLEOTIDE SEQUENCE [LARGE SCALE GENOMIC DNA]</scope>
    <source>
        <strain evidence="13 14">JCM 17098</strain>
    </source>
</reference>
<evidence type="ECO:0000256" key="4">
    <source>
        <dbReference type="ARBA" id="ARBA00022475"/>
    </source>
</evidence>
<comment type="similarity">
    <text evidence="2">Belongs to the EsaA family.</text>
</comment>
<dbReference type="InterPro" id="IPR023838">
    <property type="entry name" value="T7SS_EsaA"/>
</dbReference>
<comment type="subunit">
    <text evidence="9">Homodimer. Interacts with EssB.</text>
</comment>
<accession>A0ABS6K1Z7</accession>
<evidence type="ECO:0000256" key="2">
    <source>
        <dbReference type="ARBA" id="ARBA00008338"/>
    </source>
</evidence>
<keyword evidence="8 12" id="KW-0472">Membrane</keyword>
<organism evidence="13 14">
    <name type="scientific">Evansella alkalicola</name>
    <dbReference type="NCBI Taxonomy" id="745819"/>
    <lineage>
        <taxon>Bacteria</taxon>
        <taxon>Bacillati</taxon>
        <taxon>Bacillota</taxon>
        <taxon>Bacilli</taxon>
        <taxon>Bacillales</taxon>
        <taxon>Bacillaceae</taxon>
        <taxon>Evansella</taxon>
    </lineage>
</organism>
<evidence type="ECO:0000256" key="7">
    <source>
        <dbReference type="ARBA" id="ARBA00023026"/>
    </source>
</evidence>
<keyword evidence="6 12" id="KW-1133">Transmembrane helix</keyword>
<evidence type="ECO:0000256" key="11">
    <source>
        <dbReference type="SAM" id="MobiDB-lite"/>
    </source>
</evidence>
<evidence type="ECO:0000256" key="12">
    <source>
        <dbReference type="SAM" id="Phobius"/>
    </source>
</evidence>
<sequence length="1167" mass="131923">MKKKKSPIILLFVLILLLISGLSYFALNPVSKTATVDGTQLMTVALVNEDEGATFNNNFLSFGNAFVRSLDNNDEHEWFVVSRGVAESGLERQVYDMMIVIPNDFTRKALSIESESPERVTLDYKINASGNDEVRPQAEKTASQILNDFNRRIIDVYFASVIGNLQEAQDSIASIVDNYGLYVDTYNTDVNTPLANYTNQFESVKGYTELSKTNFDQLDNRIHSFQDYLVENASSYHDFLSNLNEVSDKKEETSTLSTEYFNSLSEFDAALREQNIQEQLNNLQQANNHINSQFQLNENMMSGSIVADTINLQSFINRANELVRQTEENLIGTLESDLKSKVRRQLSSILAESFNKEFVNLNSLLDSPDKNVHDAIQRQINQLPSLSEKDIDESGLSEETTTELKNVIAVTNKYMNEFNFKPGEQDDSKLLSRQIRDIKQRFADTGVMMSDSVQLPKNRKPGQTFELTIPDVYEIQGLWITLPNGEEEEYTNIYLEKGKLNLPANDEGVFTVRINLRLLDADSNIDVFQPATWSWKMKQKNIDDIDNPDQISDPVDNEPAPENGEPEQEEGSSNEEVAEEESEMDSEEKANSNDDRRPQSEESSQTDEEGRTEEEGSNEEEESNEEEGNDEEGNIDEDEDSNENGESDGDSSDEENGDSNDDEENEKPEIIRVKVVNNYIYHRVMSPLLDEPTQLLINAADSTVRDYQKMILLYEIYFGIDMRDEELREWLGDKSLTDLSTESSLYYLFNHKELDELLTNYFVKRVTDGVAKEIRRPLEDFREQVTAYRQHIDATEDKMDQLAEKVGSTMEQALVMNTALTEVLENVEDWRRESMRLLEEQQQLQAVGSEEQTAVMTLESNFQPLLSTSELLAEQASDNRNEAENVYQTFEMIDNQANAIQESGVGLVSQAERLGEDLTNQILEDEVFVENFAGVLSNSRIGERQNEDLFDFLSNPVETNNQGTIVSGDTFTPYFLVLIIFIVALFTGYVIAANYHKENEKDTFESKQSLVSRNTPITVLTLVTGLVEGLLIGIISSYFLGLTGANMISYIFLTTFITLMILLAATYLLRQLKTVGMFVLLVVLSMYLFSSRAIGTNNLGAGALRDISPLEYIERWITSSIDSSANYLTMILIIIGISIVLLVANLIVFNLGSRNGELDDDSKAKAS</sequence>
<feature type="transmembrane region" description="Helical" evidence="12">
    <location>
        <begin position="1047"/>
        <end position="1068"/>
    </location>
</feature>
<keyword evidence="10" id="KW-0175">Coiled coil</keyword>
<evidence type="ECO:0000313" key="14">
    <source>
        <dbReference type="Proteomes" id="UP000790580"/>
    </source>
</evidence>
<dbReference type="RefSeq" id="WP_088073393.1">
    <property type="nucleotide sequence ID" value="NZ_JAHQCR010000077.1"/>
</dbReference>
<dbReference type="InterPro" id="IPR051328">
    <property type="entry name" value="T7SS_ABC-Transporter"/>
</dbReference>
<feature type="transmembrane region" description="Helical" evidence="12">
    <location>
        <begin position="1127"/>
        <end position="1148"/>
    </location>
</feature>
<evidence type="ECO:0000256" key="5">
    <source>
        <dbReference type="ARBA" id="ARBA00022692"/>
    </source>
</evidence>
<feature type="transmembrane region" description="Helical" evidence="12">
    <location>
        <begin position="1017"/>
        <end position="1041"/>
    </location>
</feature>
<feature type="transmembrane region" description="Helical" evidence="12">
    <location>
        <begin position="974"/>
        <end position="996"/>
    </location>
</feature>
<comment type="subcellular location">
    <subcellularLocation>
        <location evidence="1">Cell membrane</location>
        <topology evidence="1">Multi-pass membrane protein</topology>
    </subcellularLocation>
</comment>
<dbReference type="PANTHER" id="PTHR43077:SF10">
    <property type="entry name" value="TRANSPORT PERMEASE PROTEIN"/>
    <property type="match status" value="1"/>
</dbReference>
<feature type="transmembrane region" description="Helical" evidence="12">
    <location>
        <begin position="1075"/>
        <end position="1094"/>
    </location>
</feature>
<comment type="caution">
    <text evidence="13">The sequence shown here is derived from an EMBL/GenBank/DDBJ whole genome shotgun (WGS) entry which is preliminary data.</text>
</comment>
<keyword evidence="14" id="KW-1185">Reference proteome</keyword>
<evidence type="ECO:0000256" key="10">
    <source>
        <dbReference type="SAM" id="Coils"/>
    </source>
</evidence>
<evidence type="ECO:0000256" key="1">
    <source>
        <dbReference type="ARBA" id="ARBA00004651"/>
    </source>
</evidence>
<dbReference type="EMBL" id="JAHQCR010000077">
    <property type="protein sequence ID" value="MBU9723480.1"/>
    <property type="molecule type" value="Genomic_DNA"/>
</dbReference>
<evidence type="ECO:0000256" key="3">
    <source>
        <dbReference type="ARBA" id="ARBA00020819"/>
    </source>
</evidence>
<evidence type="ECO:0000256" key="8">
    <source>
        <dbReference type="ARBA" id="ARBA00023136"/>
    </source>
</evidence>
<feature type="compositionally biased region" description="Acidic residues" evidence="11">
    <location>
        <begin position="564"/>
        <end position="586"/>
    </location>
</feature>
<dbReference type="NCBIfam" id="TIGR03929">
    <property type="entry name" value="T7_esaA_Nterm"/>
    <property type="match status" value="1"/>
</dbReference>
<dbReference type="Proteomes" id="UP000790580">
    <property type="component" value="Unassembled WGS sequence"/>
</dbReference>
<keyword evidence="4" id="KW-1003">Cell membrane</keyword>
<dbReference type="Gene3D" id="3.40.1710.10">
    <property type="entry name" value="abc type-2 transporter like domain"/>
    <property type="match status" value="1"/>
</dbReference>
<proteinExistence type="inferred from homology"/>
<gene>
    <name evidence="13" type="primary">esaA</name>
    <name evidence="13" type="ORF">KS407_18850</name>
</gene>
<name>A0ABS6K1Z7_9BACI</name>